<evidence type="ECO:0000313" key="3">
    <source>
        <dbReference type="Proteomes" id="UP000472275"/>
    </source>
</evidence>
<accession>A0A663F6L0</accession>
<protein>
    <submittedName>
        <fullName evidence="2">Uncharacterized protein</fullName>
    </submittedName>
</protein>
<dbReference type="AlphaFoldDB" id="A0A663F6L0"/>
<dbReference type="Pfam" id="PF15874">
    <property type="entry name" value="Il2rg"/>
    <property type="match status" value="1"/>
</dbReference>
<proteinExistence type="predicted"/>
<dbReference type="PANTHER" id="PTHR33887:SF4">
    <property type="entry name" value="AB2-183"/>
    <property type="match status" value="1"/>
</dbReference>
<evidence type="ECO:0000313" key="2">
    <source>
        <dbReference type="Ensembl" id="ENSACCP00020020510.1"/>
    </source>
</evidence>
<name>A0A663F6L0_AQUCH</name>
<feature type="region of interest" description="Disordered" evidence="1">
    <location>
        <begin position="143"/>
        <end position="194"/>
    </location>
</feature>
<feature type="compositionally biased region" description="Pro residues" evidence="1">
    <location>
        <begin position="146"/>
        <end position="155"/>
    </location>
</feature>
<dbReference type="PANTHER" id="PTHR33887">
    <property type="entry name" value="PB1 DOMAIN-CONTAINING PROTEIN"/>
    <property type="match status" value="1"/>
</dbReference>
<reference evidence="2" key="1">
    <citation type="submission" date="2025-08" db="UniProtKB">
        <authorList>
            <consortium name="Ensembl"/>
        </authorList>
    </citation>
    <scope>IDENTIFICATION</scope>
</reference>
<keyword evidence="3" id="KW-1185">Reference proteome</keyword>
<dbReference type="InterPro" id="IPR039471">
    <property type="entry name" value="CXorf65-like"/>
</dbReference>
<sequence>SATAALPADDQSLPANASCTVLQLVSYVRRMVGVPDTAFPNIIHLCDKLGIPKLLFQVTSLSERASEFLQACGTYYMCRVEFGAPGRCPGNCPVPAPTVPTSSPLRPASLSPRPVTLVPRCPVLHHPQAPSPCPTIPVTTSSCPVVPTPPPPAPSAMPLHAGEGPGRARMEGTRRKAASPSGARPGPGQQDRQH</sequence>
<dbReference type="Proteomes" id="UP000472275">
    <property type="component" value="Chromosome 21"/>
</dbReference>
<evidence type="ECO:0000256" key="1">
    <source>
        <dbReference type="SAM" id="MobiDB-lite"/>
    </source>
</evidence>
<dbReference type="InParanoid" id="A0A663F6L0"/>
<organism evidence="2 3">
    <name type="scientific">Aquila chrysaetos chrysaetos</name>
    <dbReference type="NCBI Taxonomy" id="223781"/>
    <lineage>
        <taxon>Eukaryota</taxon>
        <taxon>Metazoa</taxon>
        <taxon>Chordata</taxon>
        <taxon>Craniata</taxon>
        <taxon>Vertebrata</taxon>
        <taxon>Euteleostomi</taxon>
        <taxon>Archelosauria</taxon>
        <taxon>Archosauria</taxon>
        <taxon>Dinosauria</taxon>
        <taxon>Saurischia</taxon>
        <taxon>Theropoda</taxon>
        <taxon>Coelurosauria</taxon>
        <taxon>Aves</taxon>
        <taxon>Neognathae</taxon>
        <taxon>Neoaves</taxon>
        <taxon>Telluraves</taxon>
        <taxon>Accipitrimorphae</taxon>
        <taxon>Accipitriformes</taxon>
        <taxon>Accipitridae</taxon>
        <taxon>Accipitrinae</taxon>
        <taxon>Aquila</taxon>
    </lineage>
</organism>
<dbReference type="Ensembl" id="ENSACCT00020021399.1">
    <property type="protein sequence ID" value="ENSACCP00020020510.1"/>
    <property type="gene ID" value="ENSACCG00020014106.1"/>
</dbReference>
<reference evidence="2" key="2">
    <citation type="submission" date="2025-09" db="UniProtKB">
        <authorList>
            <consortium name="Ensembl"/>
        </authorList>
    </citation>
    <scope>IDENTIFICATION</scope>
</reference>